<evidence type="ECO:0000256" key="5">
    <source>
        <dbReference type="ARBA" id="ARBA00023128"/>
    </source>
</evidence>
<organism evidence="8 9">
    <name type="scientific">Coprinopsis cinerea (strain Okayama-7 / 130 / ATCC MYA-4618 / FGSC 9003)</name>
    <name type="common">Inky cap fungus</name>
    <name type="synonym">Hormographiella aspergillata</name>
    <dbReference type="NCBI Taxonomy" id="240176"/>
    <lineage>
        <taxon>Eukaryota</taxon>
        <taxon>Fungi</taxon>
        <taxon>Dikarya</taxon>
        <taxon>Basidiomycota</taxon>
        <taxon>Agaricomycotina</taxon>
        <taxon>Agaricomycetes</taxon>
        <taxon>Agaricomycetidae</taxon>
        <taxon>Agaricales</taxon>
        <taxon>Agaricineae</taxon>
        <taxon>Psathyrellaceae</taxon>
        <taxon>Coprinopsis</taxon>
    </lineage>
</organism>
<reference evidence="8 9" key="1">
    <citation type="journal article" date="2010" name="Proc. Natl. Acad. Sci. U.S.A.">
        <title>Insights into evolution of multicellular fungi from the assembled chromosomes of the mushroom Coprinopsis cinerea (Coprinus cinereus).</title>
        <authorList>
            <person name="Stajich J.E."/>
            <person name="Wilke S.K."/>
            <person name="Ahren D."/>
            <person name="Au C.H."/>
            <person name="Birren B.W."/>
            <person name="Borodovsky M."/>
            <person name="Burns C."/>
            <person name="Canback B."/>
            <person name="Casselton L.A."/>
            <person name="Cheng C.K."/>
            <person name="Deng J."/>
            <person name="Dietrich F.S."/>
            <person name="Fargo D.C."/>
            <person name="Farman M.L."/>
            <person name="Gathman A.C."/>
            <person name="Goldberg J."/>
            <person name="Guigo R."/>
            <person name="Hoegger P.J."/>
            <person name="Hooker J.B."/>
            <person name="Huggins A."/>
            <person name="James T.Y."/>
            <person name="Kamada T."/>
            <person name="Kilaru S."/>
            <person name="Kodira C."/>
            <person name="Kues U."/>
            <person name="Kupfer D."/>
            <person name="Kwan H.S."/>
            <person name="Lomsadze A."/>
            <person name="Li W."/>
            <person name="Lilly W.W."/>
            <person name="Ma L.J."/>
            <person name="Mackey A.J."/>
            <person name="Manning G."/>
            <person name="Martin F."/>
            <person name="Muraguchi H."/>
            <person name="Natvig D.O."/>
            <person name="Palmerini H."/>
            <person name="Ramesh M.A."/>
            <person name="Rehmeyer C.J."/>
            <person name="Roe B.A."/>
            <person name="Shenoy N."/>
            <person name="Stanke M."/>
            <person name="Ter-Hovhannisyan V."/>
            <person name="Tunlid A."/>
            <person name="Velagapudi R."/>
            <person name="Vision T.J."/>
            <person name="Zeng Q."/>
            <person name="Zolan M.E."/>
            <person name="Pukkila P.J."/>
        </authorList>
    </citation>
    <scope>NUCLEOTIDE SEQUENCE [LARGE SCALE GENOMIC DNA]</scope>
    <source>
        <strain evidence="9">Okayama-7 / 130 / ATCC MYA-4618 / FGSC 9003</strain>
    </source>
</reference>
<protein>
    <recommendedName>
        <fullName evidence="7">Protein arginine methyltransferase NDUFAF7</fullName>
        <ecNumber evidence="7">2.1.1.320</ecNumber>
    </recommendedName>
</protein>
<comment type="similarity">
    <text evidence="2 7">Belongs to the NDUFAF7 family.</text>
</comment>
<sequence length="457" mass="49780">MFATNLSRRVVFTNRALARRKGCTGIRWSHGLASVPGLTPVEKIVLDSVKASQASSVQGATGPISFAKYMQLCLSHPTHGYYMNPNNAVFGTSGDFITSPEISQVFGELVGVWLVSQWADAGTPPAIRLVELGPGRGTLMDDILRIVKKFLPEKALTGVHLVETSEALRSVQKAKLGEKCDLHFHNGIHEIPRNPSVYTMLVAHEFFDALPVHVVQKTEAGWNEVMIASNDSLSSSESSPSQPQTQKQGVLRRVLNPLPSPASTLLGNSSLRFRNLPIGSTIEVSPTSFRIAHQIGRLLSARGLEEKPLDLVEASQQETGVGGCGLVIDYGADHAFGDSFRAFKEHKIVDVFHRPGECDITANVDFAYLKEAMTVEPHGPITQADFLERMALQTRVEALVRNASSEERKKVILDAANRLVDRSGMGTQYKVLGITSSPKSSSTGVWPFDVQNQALES</sequence>
<evidence type="ECO:0000313" key="9">
    <source>
        <dbReference type="Proteomes" id="UP000001861"/>
    </source>
</evidence>
<dbReference type="OrthoDB" id="438553at2759"/>
<keyword evidence="4 7" id="KW-0808">Transferase</keyword>
<dbReference type="GeneID" id="6012990"/>
<dbReference type="SUPFAM" id="SSF53335">
    <property type="entry name" value="S-adenosyl-L-methionine-dependent methyltransferases"/>
    <property type="match status" value="1"/>
</dbReference>
<dbReference type="InterPro" id="IPR029063">
    <property type="entry name" value="SAM-dependent_MTases_sf"/>
</dbReference>
<evidence type="ECO:0000256" key="2">
    <source>
        <dbReference type="ARBA" id="ARBA00005891"/>
    </source>
</evidence>
<evidence type="ECO:0000256" key="6">
    <source>
        <dbReference type="ARBA" id="ARBA00048612"/>
    </source>
</evidence>
<dbReference type="GO" id="GO:0032981">
    <property type="term" value="P:mitochondrial respiratory chain complex I assembly"/>
    <property type="evidence" value="ECO:0007669"/>
    <property type="project" value="TreeGrafter"/>
</dbReference>
<dbReference type="GO" id="GO:0032259">
    <property type="term" value="P:methylation"/>
    <property type="evidence" value="ECO:0007669"/>
    <property type="project" value="UniProtKB-KW"/>
</dbReference>
<evidence type="ECO:0000256" key="1">
    <source>
        <dbReference type="ARBA" id="ARBA00004173"/>
    </source>
</evidence>
<keyword evidence="5 7" id="KW-0496">Mitochondrion</keyword>
<dbReference type="InterPro" id="IPR003788">
    <property type="entry name" value="NDUFAF7"/>
</dbReference>
<dbReference type="EMBL" id="AACS02000004">
    <property type="protein sequence ID" value="EAU85400.2"/>
    <property type="molecule type" value="Genomic_DNA"/>
</dbReference>
<dbReference type="EC" id="2.1.1.320" evidence="7"/>
<keyword evidence="9" id="KW-1185">Reference proteome</keyword>
<dbReference type="RefSeq" id="XP_001836447.2">
    <property type="nucleotide sequence ID" value="XM_001836395.2"/>
</dbReference>
<proteinExistence type="inferred from homology"/>
<dbReference type="eggNOG" id="KOG2901">
    <property type="taxonomic scope" value="Eukaryota"/>
</dbReference>
<keyword evidence="3 7" id="KW-0489">Methyltransferase</keyword>
<comment type="catalytic activity">
    <reaction evidence="6 7">
        <text>L-arginyl-[protein] + 2 S-adenosyl-L-methionine = N(omega),N(omega)'-dimethyl-L-arginyl-[protein] + 2 S-adenosyl-L-homocysteine + 2 H(+)</text>
        <dbReference type="Rhea" id="RHEA:48108"/>
        <dbReference type="Rhea" id="RHEA-COMP:10532"/>
        <dbReference type="Rhea" id="RHEA-COMP:11992"/>
        <dbReference type="ChEBI" id="CHEBI:15378"/>
        <dbReference type="ChEBI" id="CHEBI:29965"/>
        <dbReference type="ChEBI" id="CHEBI:57856"/>
        <dbReference type="ChEBI" id="CHEBI:59789"/>
        <dbReference type="ChEBI" id="CHEBI:88221"/>
        <dbReference type="EC" id="2.1.1.320"/>
    </reaction>
</comment>
<comment type="subcellular location">
    <subcellularLocation>
        <location evidence="1 7">Mitochondrion</location>
    </subcellularLocation>
</comment>
<dbReference type="GO" id="GO:0005739">
    <property type="term" value="C:mitochondrion"/>
    <property type="evidence" value="ECO:0007669"/>
    <property type="project" value="UniProtKB-SubCell"/>
</dbReference>
<dbReference type="GO" id="GO:0035243">
    <property type="term" value="F:protein-arginine omega-N symmetric methyltransferase activity"/>
    <property type="evidence" value="ECO:0007669"/>
    <property type="project" value="UniProtKB-EC"/>
</dbReference>
<gene>
    <name evidence="8" type="ORF">CC1G_07094</name>
</gene>
<dbReference type="Proteomes" id="UP000001861">
    <property type="component" value="Unassembled WGS sequence"/>
</dbReference>
<evidence type="ECO:0000256" key="7">
    <source>
        <dbReference type="RuleBase" id="RU364114"/>
    </source>
</evidence>
<evidence type="ECO:0000256" key="3">
    <source>
        <dbReference type="ARBA" id="ARBA00022603"/>
    </source>
</evidence>
<comment type="function">
    <text evidence="7">Arginine methyltransferase involved in the assembly or stability of mitochondrial NADH:ubiquinone oxidoreductase complex (complex I).</text>
</comment>
<dbReference type="STRING" id="240176.A8NUF9"/>
<dbReference type="Gene3D" id="3.40.50.12710">
    <property type="match status" value="1"/>
</dbReference>
<dbReference type="Pfam" id="PF02636">
    <property type="entry name" value="Methyltransf_28"/>
    <property type="match status" value="1"/>
</dbReference>
<evidence type="ECO:0000313" key="8">
    <source>
        <dbReference type="EMBL" id="EAU85400.2"/>
    </source>
</evidence>
<dbReference type="PANTHER" id="PTHR12049">
    <property type="entry name" value="PROTEIN ARGININE METHYLTRANSFERASE NDUFAF7, MITOCHONDRIAL"/>
    <property type="match status" value="1"/>
</dbReference>
<dbReference type="KEGG" id="cci:CC1G_07094"/>
<dbReference type="AlphaFoldDB" id="A8NUF9"/>
<dbReference type="VEuPathDB" id="FungiDB:CC1G_07094"/>
<dbReference type="PANTHER" id="PTHR12049:SF7">
    <property type="entry name" value="PROTEIN ARGININE METHYLTRANSFERASE NDUFAF7, MITOCHONDRIAL"/>
    <property type="match status" value="1"/>
</dbReference>
<comment type="caution">
    <text evidence="8">The sequence shown here is derived from an EMBL/GenBank/DDBJ whole genome shotgun (WGS) entry which is preliminary data.</text>
</comment>
<dbReference type="InParanoid" id="A8NUF9"/>
<evidence type="ECO:0000256" key="4">
    <source>
        <dbReference type="ARBA" id="ARBA00022679"/>
    </source>
</evidence>
<dbReference type="HOGENOM" id="CLU_024840_2_1_1"/>
<dbReference type="OMA" id="YYHPQRN"/>
<accession>A8NUF9</accession>
<name>A8NUF9_COPC7</name>
<dbReference type="InterPro" id="IPR038375">
    <property type="entry name" value="NDUFAF7_sf"/>
</dbReference>